<dbReference type="Gene3D" id="3.10.310.30">
    <property type="match status" value="1"/>
</dbReference>
<dbReference type="AlphaFoldDB" id="A0A1F7V863"/>
<accession>A0A1F7V863</accession>
<dbReference type="InterPro" id="IPR038763">
    <property type="entry name" value="DHH_sf"/>
</dbReference>
<evidence type="ECO:0000313" key="3">
    <source>
        <dbReference type="EMBL" id="OGL86154.1"/>
    </source>
</evidence>
<feature type="domain" description="DDH" evidence="1">
    <location>
        <begin position="26"/>
        <end position="165"/>
    </location>
</feature>
<sequence>MTAFSHYRGALDILQPAKNPIFILLQSVDADALGSAMALIFALEQDKVKSTIFCVSPIPTFLTFLLNGREIHNDISKIELTDHDLVVVTDAGSIYRTGIQLELEGYMENGGQLLNIDHHHIHEPFGTINLIDATASATAVLVYDLLKLGGWTISANIATAILVGIIADTDNFSNAGTTIRALTIAAECYARGAETRQVWRGLYRHQPLGALQLWGLIFSRLQRNERWGIVATVILQEDFARHGLSDEALDGLANFLSSLADVNATMVLTELPDHQIKGSLRTTKDNIDVSKLAAWLGGGGHKKAAGFTVSGRLAHSERGGWQIE</sequence>
<dbReference type="STRING" id="1802407.A3I40_03390"/>
<dbReference type="GO" id="GO:0003676">
    <property type="term" value="F:nucleic acid binding"/>
    <property type="evidence" value="ECO:0007669"/>
    <property type="project" value="InterPro"/>
</dbReference>
<dbReference type="Pfam" id="PF01368">
    <property type="entry name" value="DHH"/>
    <property type="match status" value="1"/>
</dbReference>
<dbReference type="InterPro" id="IPR001667">
    <property type="entry name" value="DDH_dom"/>
</dbReference>
<reference evidence="3 4" key="1">
    <citation type="journal article" date="2016" name="Nat. Commun.">
        <title>Thousands of microbial genomes shed light on interconnected biogeochemical processes in an aquifer system.</title>
        <authorList>
            <person name="Anantharaman K."/>
            <person name="Brown C.T."/>
            <person name="Hug L.A."/>
            <person name="Sharon I."/>
            <person name="Castelle C.J."/>
            <person name="Probst A.J."/>
            <person name="Thomas B.C."/>
            <person name="Singh A."/>
            <person name="Wilkins M.J."/>
            <person name="Karaoz U."/>
            <person name="Brodie E.L."/>
            <person name="Williams K.H."/>
            <person name="Hubbard S.S."/>
            <person name="Banfield J.F."/>
        </authorList>
    </citation>
    <scope>NUCLEOTIDE SEQUENCE [LARGE SCALE GENOMIC DNA]</scope>
</reference>
<dbReference type="InterPro" id="IPR051319">
    <property type="entry name" value="Oligoribo/pAp-PDE_c-di-AMP_PDE"/>
</dbReference>
<dbReference type="EMBL" id="MGEP01000051">
    <property type="protein sequence ID" value="OGL86154.1"/>
    <property type="molecule type" value="Genomic_DNA"/>
</dbReference>
<dbReference type="PANTHER" id="PTHR47618">
    <property type="entry name" value="BIFUNCTIONAL OLIGORIBONUCLEASE AND PAP PHOSPHATASE NRNA"/>
    <property type="match status" value="1"/>
</dbReference>
<dbReference type="Gene3D" id="3.90.1640.10">
    <property type="entry name" value="inorganic pyrophosphatase (n-terminal core)"/>
    <property type="match status" value="1"/>
</dbReference>
<evidence type="ECO:0000259" key="1">
    <source>
        <dbReference type="Pfam" id="PF01368"/>
    </source>
</evidence>
<dbReference type="PANTHER" id="PTHR47618:SF1">
    <property type="entry name" value="BIFUNCTIONAL OLIGORIBONUCLEASE AND PAP PHOSPHATASE NRNA"/>
    <property type="match status" value="1"/>
</dbReference>
<organism evidence="3 4">
    <name type="scientific">Candidatus Uhrbacteria bacterium RIFCSPLOWO2_02_FULL_48_12</name>
    <dbReference type="NCBI Taxonomy" id="1802407"/>
    <lineage>
        <taxon>Bacteria</taxon>
        <taxon>Candidatus Uhriibacteriota</taxon>
    </lineage>
</organism>
<protein>
    <recommendedName>
        <fullName evidence="5">DDH domain-containing protein</fullName>
    </recommendedName>
</protein>
<gene>
    <name evidence="3" type="ORF">A3I40_03390</name>
</gene>
<evidence type="ECO:0000313" key="4">
    <source>
        <dbReference type="Proteomes" id="UP000178723"/>
    </source>
</evidence>
<name>A0A1F7V863_9BACT</name>
<dbReference type="SUPFAM" id="SSF64182">
    <property type="entry name" value="DHH phosphoesterases"/>
    <property type="match status" value="1"/>
</dbReference>
<proteinExistence type="predicted"/>
<feature type="domain" description="DHHA1" evidence="2">
    <location>
        <begin position="235"/>
        <end position="310"/>
    </location>
</feature>
<evidence type="ECO:0008006" key="5">
    <source>
        <dbReference type="Google" id="ProtNLM"/>
    </source>
</evidence>
<evidence type="ECO:0000259" key="2">
    <source>
        <dbReference type="Pfam" id="PF02272"/>
    </source>
</evidence>
<dbReference type="InterPro" id="IPR003156">
    <property type="entry name" value="DHHA1_dom"/>
</dbReference>
<comment type="caution">
    <text evidence="3">The sequence shown here is derived from an EMBL/GenBank/DDBJ whole genome shotgun (WGS) entry which is preliminary data.</text>
</comment>
<dbReference type="Pfam" id="PF02272">
    <property type="entry name" value="DHHA1"/>
    <property type="match status" value="1"/>
</dbReference>
<dbReference type="Proteomes" id="UP000178723">
    <property type="component" value="Unassembled WGS sequence"/>
</dbReference>